<gene>
    <name evidence="3" type="ORF">EZS28_014131</name>
</gene>
<dbReference type="InterPro" id="IPR011990">
    <property type="entry name" value="TPR-like_helical_dom_sf"/>
</dbReference>
<dbReference type="PANTHER" id="PTHR46423:SF1">
    <property type="entry name" value="RNA POLYMERASE II-ASSOCIATED PROTEIN 3"/>
    <property type="match status" value="1"/>
</dbReference>
<protein>
    <submittedName>
        <fullName evidence="3">Uncharacterized protein</fullName>
    </submittedName>
</protein>
<evidence type="ECO:0000256" key="1">
    <source>
        <dbReference type="ARBA" id="ARBA00022803"/>
    </source>
</evidence>
<dbReference type="SMART" id="SM00028">
    <property type="entry name" value="TPR"/>
    <property type="match status" value="3"/>
</dbReference>
<accession>A0A5J4W747</accession>
<dbReference type="Gene3D" id="1.25.40.10">
    <property type="entry name" value="Tetratricopeptide repeat domain"/>
    <property type="match status" value="1"/>
</dbReference>
<feature type="compositionally biased region" description="Basic and acidic residues" evidence="2">
    <location>
        <begin position="316"/>
        <end position="349"/>
    </location>
</feature>
<feature type="non-terminal residue" evidence="3">
    <location>
        <position position="667"/>
    </location>
</feature>
<name>A0A5J4W747_9EUKA</name>
<comment type="caution">
    <text evidence="3">The sequence shown here is derived from an EMBL/GenBank/DDBJ whole genome shotgun (WGS) entry which is preliminary data.</text>
</comment>
<dbReference type="OrthoDB" id="245563at2759"/>
<proteinExistence type="predicted"/>
<feature type="compositionally biased region" description="Low complexity" evidence="2">
    <location>
        <begin position="404"/>
        <end position="415"/>
    </location>
</feature>
<feature type="region of interest" description="Disordered" evidence="2">
    <location>
        <begin position="313"/>
        <end position="349"/>
    </location>
</feature>
<dbReference type="InterPro" id="IPR019734">
    <property type="entry name" value="TPR_rpt"/>
</dbReference>
<evidence type="ECO:0000313" key="3">
    <source>
        <dbReference type="EMBL" id="KAA6390343.1"/>
    </source>
</evidence>
<sequence length="667" mass="74488">MDKENISVKITEFREHGNELYRQQDYEGAVEVYSKGLQLDGRCIPLLVNRALAEIKLHRYTNAVRDCTEALGVDRNNVKALVRRAMAWRGKNKPQFALDDLKAAAKQSPANVEIQRMVKAVEEEIQSQNAEDAMVRQLVLEESEDVKEITKLIQETIPSLVRRCAQKGIGVSAQQNTIKQLKRGLWLLSDYLKLEKNRIIFKAMNGVQYLSGGQINMREWVGVLRCLRQGVEDNGIANQMITVFGLEILITLLKQKRKPISPISFFPLFSHTSIIHSINAINNLYIDTNFTPSFTHASNNYLTQKLNTIYTLQGQKDNEDEKDKEKELKEKEQKETQKGKGKDKDKENNKNIMEQIKKEIMNMTLLGRIAPLMLCESEKVVSANQLANAFSGRSKEGKEQDSAQQQSTTTVQNNTNSNQLMLQGTSIGNQNTNPLRPISAQMQQQQQQQLKEINSARGPLIITPLNIGKYLSQSITRTHTTQRAPISWEEDIDGGWSKEGWARGDALVNAMSALSSASLYVLPSQQQNEQNQALNSSPQQNLNPQSSLALLYDIGALEVASLALVPSHIGPGGTRVVSRYESVHPSYSNPSSYTSSQAQSQYTLQQLNQFNTLMYNVNQGYSPHLSTLVQLPNNVTCAALALMARLAAYIPAAESIPIGIIPALIHG</sequence>
<reference evidence="3 4" key="1">
    <citation type="submission" date="2019-03" db="EMBL/GenBank/DDBJ databases">
        <title>Single cell metagenomics reveals metabolic interactions within the superorganism composed of flagellate Streblomastix strix and complex community of Bacteroidetes bacteria on its surface.</title>
        <authorList>
            <person name="Treitli S.C."/>
            <person name="Kolisko M."/>
            <person name="Husnik F."/>
            <person name="Keeling P."/>
            <person name="Hampl V."/>
        </authorList>
    </citation>
    <scope>NUCLEOTIDE SEQUENCE [LARGE SCALE GENOMIC DNA]</scope>
    <source>
        <strain evidence="3">ST1C</strain>
    </source>
</reference>
<dbReference type="PANTHER" id="PTHR46423">
    <property type="entry name" value="RNA POLYMERASE II-ASSOCIATED PROTEIN 3"/>
    <property type="match status" value="1"/>
</dbReference>
<dbReference type="EMBL" id="SNRW01003250">
    <property type="protein sequence ID" value="KAA6390343.1"/>
    <property type="molecule type" value="Genomic_DNA"/>
</dbReference>
<dbReference type="AlphaFoldDB" id="A0A5J4W747"/>
<dbReference type="GO" id="GO:0101031">
    <property type="term" value="C:protein folding chaperone complex"/>
    <property type="evidence" value="ECO:0007669"/>
    <property type="project" value="TreeGrafter"/>
</dbReference>
<dbReference type="SUPFAM" id="SSF48452">
    <property type="entry name" value="TPR-like"/>
    <property type="match status" value="1"/>
</dbReference>
<organism evidence="3 4">
    <name type="scientific">Streblomastix strix</name>
    <dbReference type="NCBI Taxonomy" id="222440"/>
    <lineage>
        <taxon>Eukaryota</taxon>
        <taxon>Metamonada</taxon>
        <taxon>Preaxostyla</taxon>
        <taxon>Oxymonadida</taxon>
        <taxon>Streblomastigidae</taxon>
        <taxon>Streblomastix</taxon>
    </lineage>
</organism>
<dbReference type="Proteomes" id="UP000324800">
    <property type="component" value="Unassembled WGS sequence"/>
</dbReference>
<feature type="region of interest" description="Disordered" evidence="2">
    <location>
        <begin position="391"/>
        <end position="415"/>
    </location>
</feature>
<evidence type="ECO:0000313" key="4">
    <source>
        <dbReference type="Proteomes" id="UP000324800"/>
    </source>
</evidence>
<keyword evidence="1" id="KW-0802">TPR repeat</keyword>
<dbReference type="InterPro" id="IPR051966">
    <property type="entry name" value="RPAP3"/>
</dbReference>
<evidence type="ECO:0000256" key="2">
    <source>
        <dbReference type="SAM" id="MobiDB-lite"/>
    </source>
</evidence>